<dbReference type="PANTHER" id="PTHR11070:SF45">
    <property type="entry name" value="DNA 3'-5' HELICASE"/>
    <property type="match status" value="1"/>
</dbReference>
<evidence type="ECO:0000256" key="4">
    <source>
        <dbReference type="ARBA" id="ARBA00022840"/>
    </source>
</evidence>
<name>A0A2S6ITA5_9ACTN</name>
<evidence type="ECO:0000256" key="5">
    <source>
        <dbReference type="PROSITE-ProRule" id="PRU00560"/>
    </source>
</evidence>
<accession>A0A2S6ITA5</accession>
<proteinExistence type="predicted"/>
<feature type="compositionally biased region" description="Low complexity" evidence="6">
    <location>
        <begin position="48"/>
        <end position="62"/>
    </location>
</feature>
<evidence type="ECO:0000256" key="3">
    <source>
        <dbReference type="ARBA" id="ARBA00022806"/>
    </source>
</evidence>
<reference evidence="8 9" key="1">
    <citation type="submission" date="2018-02" db="EMBL/GenBank/DDBJ databases">
        <title>Genomic Encyclopedia of Archaeal and Bacterial Type Strains, Phase II (KMG-II): from individual species to whole genera.</title>
        <authorList>
            <person name="Goeker M."/>
        </authorList>
    </citation>
    <scope>NUCLEOTIDE SEQUENCE [LARGE SCALE GENOMIC DNA]</scope>
    <source>
        <strain evidence="8 9">DSM 22857</strain>
    </source>
</reference>
<keyword evidence="3 5" id="KW-0347">Helicase</keyword>
<dbReference type="GO" id="GO:0005524">
    <property type="term" value="F:ATP binding"/>
    <property type="evidence" value="ECO:0007669"/>
    <property type="project" value="UniProtKB-UniRule"/>
</dbReference>
<evidence type="ECO:0000256" key="2">
    <source>
        <dbReference type="ARBA" id="ARBA00022801"/>
    </source>
</evidence>
<dbReference type="Gene3D" id="3.40.50.300">
    <property type="entry name" value="P-loop containing nucleotide triphosphate hydrolases"/>
    <property type="match status" value="2"/>
</dbReference>
<dbReference type="InterPro" id="IPR027417">
    <property type="entry name" value="P-loop_NTPase"/>
</dbReference>
<feature type="compositionally biased region" description="Pro residues" evidence="6">
    <location>
        <begin position="1"/>
        <end position="10"/>
    </location>
</feature>
<dbReference type="Pfam" id="PF13538">
    <property type="entry name" value="UvrD_C_2"/>
    <property type="match status" value="1"/>
</dbReference>
<dbReference type="GO" id="GO:0016787">
    <property type="term" value="F:hydrolase activity"/>
    <property type="evidence" value="ECO:0007669"/>
    <property type="project" value="UniProtKB-UniRule"/>
</dbReference>
<feature type="domain" description="UvrD-like helicase ATP-binding" evidence="7">
    <location>
        <begin position="234"/>
        <end position="640"/>
    </location>
</feature>
<feature type="region of interest" description="Disordered" evidence="6">
    <location>
        <begin position="1"/>
        <end position="64"/>
    </location>
</feature>
<dbReference type="Proteomes" id="UP000239485">
    <property type="component" value="Unassembled WGS sequence"/>
</dbReference>
<gene>
    <name evidence="8" type="ORF">CLV92_104196</name>
</gene>
<evidence type="ECO:0000313" key="8">
    <source>
        <dbReference type="EMBL" id="PPK97375.1"/>
    </source>
</evidence>
<dbReference type="InterPro" id="IPR014016">
    <property type="entry name" value="UvrD-like_ATP-bd"/>
</dbReference>
<dbReference type="InterPro" id="IPR027785">
    <property type="entry name" value="UvrD-like_helicase_C"/>
</dbReference>
<keyword evidence="9" id="KW-1185">Reference proteome</keyword>
<evidence type="ECO:0000256" key="6">
    <source>
        <dbReference type="SAM" id="MobiDB-lite"/>
    </source>
</evidence>
<keyword evidence="4 5" id="KW-0067">ATP-binding</keyword>
<evidence type="ECO:0000313" key="9">
    <source>
        <dbReference type="Proteomes" id="UP000239485"/>
    </source>
</evidence>
<dbReference type="EMBL" id="PTJD01000004">
    <property type="protein sequence ID" value="PPK97375.1"/>
    <property type="molecule type" value="Genomic_DNA"/>
</dbReference>
<feature type="binding site" evidence="5">
    <location>
        <begin position="255"/>
        <end position="262"/>
    </location>
    <ligand>
        <name>ATP</name>
        <dbReference type="ChEBI" id="CHEBI:30616"/>
    </ligand>
</feature>
<dbReference type="InterPro" id="IPR000212">
    <property type="entry name" value="DNA_helicase_UvrD/REP"/>
</dbReference>
<evidence type="ECO:0000256" key="1">
    <source>
        <dbReference type="ARBA" id="ARBA00022741"/>
    </source>
</evidence>
<evidence type="ECO:0000259" key="7">
    <source>
        <dbReference type="PROSITE" id="PS51198"/>
    </source>
</evidence>
<dbReference type="GO" id="GO:0003677">
    <property type="term" value="F:DNA binding"/>
    <property type="evidence" value="ECO:0007669"/>
    <property type="project" value="InterPro"/>
</dbReference>
<dbReference type="PROSITE" id="PS51198">
    <property type="entry name" value="UVRD_HELICASE_ATP_BIND"/>
    <property type="match status" value="1"/>
</dbReference>
<dbReference type="AlphaFoldDB" id="A0A2S6ITA5"/>
<dbReference type="PANTHER" id="PTHR11070">
    <property type="entry name" value="UVRD / RECB / PCRA DNA HELICASE FAMILY MEMBER"/>
    <property type="match status" value="1"/>
</dbReference>
<keyword evidence="2 5" id="KW-0378">Hydrolase</keyword>
<dbReference type="GO" id="GO:0000725">
    <property type="term" value="P:recombinational repair"/>
    <property type="evidence" value="ECO:0007669"/>
    <property type="project" value="TreeGrafter"/>
</dbReference>
<comment type="caution">
    <text evidence="8">The sequence shown here is derived from an EMBL/GenBank/DDBJ whole genome shotgun (WGS) entry which is preliminary data.</text>
</comment>
<keyword evidence="1 5" id="KW-0547">Nucleotide-binding</keyword>
<dbReference type="GO" id="GO:0005829">
    <property type="term" value="C:cytosol"/>
    <property type="evidence" value="ECO:0007669"/>
    <property type="project" value="TreeGrafter"/>
</dbReference>
<protein>
    <submittedName>
        <fullName evidence="8">DNA helicase IV</fullName>
    </submittedName>
</protein>
<sequence>MNHGSPPPASMAPRVPGYGGGHARSAPPPQRGPRSRGRGDGVSDQHLPAAPVDPDQQPQHPDLPAERDYVAGLYARLDALRAQTAEQLAEVRRTRPTGTHQSRFERDAFATLYEDRLSQLWSVENRLCFGRLDLQPGAEEPRRYVGRLGLSDERGGQLLVDWRAPAAQDFYQATAAAPRDVVRRRHLLTAGRRVTDLEDEVLVAGEGGTTTGDAALLAAVSAPRTGRMGDIVATIQAEQDRIIRASDRGVLVVQGGPGTGKTAVALHRTAYLLYTHRERLARSGVLLVGPSPVFLRYVEQVLPALGETGVVTLTPAELYPAATATAEEDPEAARVKGDLRMVDVLAAAVAARQRIPARPVRIDVDGTPVALRPDAVASARNRARRTRKPHNEARVTFVREVLSSLAQQLARGRNLDLAEERADLVTELRENVDVRREVNLCWMPLTPEKVLAQLLVSPERLAAAAPRLSPAERRALLRPRERATDWTEADVPLLDELAELLGDLDDSTRRAEGRAAAEREAELAYARTVLETTNAGHEMVSAELLADRFSVDGPVGTVAERAVADRTWAYGHVVVDEAQELSAMAWRLLERRCPSRSMTLVGDVAQTSSEAGAHSWAQALQPLVDDRWRLEELTVNYRTPARIARVAADVLAAAGIDARPPTPVREGEHEPVAVLLDATDPAATVLAEVREQLPHLGGGRLAVLTAREDGPLGAGALRRSLRAALPARTVAAGHDDLDAPVSVLDVRRAKGLEFDAVLLVEPAEVLHRGSRGANDLYVALTRATQRLVILHAQPLPPGMDVAGR</sequence>
<dbReference type="GO" id="GO:0043138">
    <property type="term" value="F:3'-5' DNA helicase activity"/>
    <property type="evidence" value="ECO:0007669"/>
    <property type="project" value="TreeGrafter"/>
</dbReference>
<organism evidence="8 9">
    <name type="scientific">Kineococcus xinjiangensis</name>
    <dbReference type="NCBI Taxonomy" id="512762"/>
    <lineage>
        <taxon>Bacteria</taxon>
        <taxon>Bacillati</taxon>
        <taxon>Actinomycetota</taxon>
        <taxon>Actinomycetes</taxon>
        <taxon>Kineosporiales</taxon>
        <taxon>Kineosporiaceae</taxon>
        <taxon>Kineococcus</taxon>
    </lineage>
</organism>
<dbReference type="SUPFAM" id="SSF52540">
    <property type="entry name" value="P-loop containing nucleoside triphosphate hydrolases"/>
    <property type="match status" value="1"/>
</dbReference>